<organism evidence="2">
    <name type="scientific">Ixodes ricinus</name>
    <name type="common">Common tick</name>
    <name type="synonym">Acarus ricinus</name>
    <dbReference type="NCBI Taxonomy" id="34613"/>
    <lineage>
        <taxon>Eukaryota</taxon>
        <taxon>Metazoa</taxon>
        <taxon>Ecdysozoa</taxon>
        <taxon>Arthropoda</taxon>
        <taxon>Chelicerata</taxon>
        <taxon>Arachnida</taxon>
        <taxon>Acari</taxon>
        <taxon>Parasitiformes</taxon>
        <taxon>Ixodida</taxon>
        <taxon>Ixodoidea</taxon>
        <taxon>Ixodidae</taxon>
        <taxon>Ixodinae</taxon>
        <taxon>Ixodes</taxon>
    </lineage>
</organism>
<sequence length="129" mass="14649">MCLDYFYSAFRTLRRCLSGVRVTSMQTNRSSHLCLFVSQSRLACDYFVTFQLCLANLRCSVFVVVVVVFLRKLQTNKYITFLAVSIKSGRHVELSGRGWGIAGNTRRGAGLSVSRTRLLSFSRTPPRIR</sequence>
<name>A0A147BT20_IXORI</name>
<dbReference type="AlphaFoldDB" id="A0A147BT20"/>
<keyword evidence="1" id="KW-0812">Transmembrane</keyword>
<feature type="transmembrane region" description="Helical" evidence="1">
    <location>
        <begin position="46"/>
        <end position="70"/>
    </location>
</feature>
<reference evidence="2" key="1">
    <citation type="journal article" date="2018" name="PLoS Negl. Trop. Dis.">
        <title>Sialome diversity of ticks revealed by RNAseq of single tick salivary glands.</title>
        <authorList>
            <person name="Perner J."/>
            <person name="Kropackova S."/>
            <person name="Kopacek P."/>
            <person name="Ribeiro J.M."/>
        </authorList>
    </citation>
    <scope>NUCLEOTIDE SEQUENCE</scope>
    <source>
        <strain evidence="2">Siblings of single egg batch collected in Ceske Budejovice</strain>
        <tissue evidence="2">Salivary glands</tissue>
    </source>
</reference>
<keyword evidence="1" id="KW-1133">Transmembrane helix</keyword>
<accession>A0A147BT20</accession>
<evidence type="ECO:0000256" key="1">
    <source>
        <dbReference type="SAM" id="Phobius"/>
    </source>
</evidence>
<proteinExistence type="predicted"/>
<keyword evidence="1" id="KW-0472">Membrane</keyword>
<protein>
    <submittedName>
        <fullName evidence="2">Uncharacterized protein</fullName>
    </submittedName>
</protein>
<dbReference type="EMBL" id="GEGO01001772">
    <property type="protein sequence ID" value="JAR93632.1"/>
    <property type="molecule type" value="Transcribed_RNA"/>
</dbReference>
<evidence type="ECO:0000313" key="2">
    <source>
        <dbReference type="EMBL" id="JAR93632.1"/>
    </source>
</evidence>